<keyword evidence="6 8" id="KW-0472">Membrane</keyword>
<evidence type="ECO:0000313" key="9">
    <source>
        <dbReference type="EMBL" id="KRS17910.1"/>
    </source>
</evidence>
<dbReference type="Pfam" id="PF09594">
    <property type="entry name" value="GT87"/>
    <property type="match status" value="1"/>
</dbReference>
<evidence type="ECO:0000256" key="4">
    <source>
        <dbReference type="ARBA" id="ARBA00022692"/>
    </source>
</evidence>
<dbReference type="InterPro" id="IPR018584">
    <property type="entry name" value="GT87"/>
</dbReference>
<keyword evidence="11" id="KW-1185">Reference proteome</keyword>
<evidence type="ECO:0000256" key="8">
    <source>
        <dbReference type="SAM" id="Phobius"/>
    </source>
</evidence>
<dbReference type="EMBL" id="LAXI01000005">
    <property type="protein sequence ID" value="KRS17910.1"/>
    <property type="molecule type" value="Genomic_DNA"/>
</dbReference>
<feature type="transmembrane region" description="Helical" evidence="8">
    <location>
        <begin position="101"/>
        <end position="131"/>
    </location>
</feature>
<evidence type="ECO:0000313" key="10">
    <source>
        <dbReference type="EMBL" id="QEW27276.1"/>
    </source>
</evidence>
<evidence type="ECO:0000256" key="5">
    <source>
        <dbReference type="ARBA" id="ARBA00022989"/>
    </source>
</evidence>
<protein>
    <recommendedName>
        <fullName evidence="13">DUF2029 domain-containing protein</fullName>
    </recommendedName>
</protein>
<dbReference type="AlphaFoldDB" id="A0A0T5P9J2"/>
<dbReference type="OrthoDB" id="7679563at2"/>
<comment type="similarity">
    <text evidence="7">Belongs to the glycosyltransferase 87 family.</text>
</comment>
<evidence type="ECO:0008006" key="13">
    <source>
        <dbReference type="Google" id="ProtNLM"/>
    </source>
</evidence>
<evidence type="ECO:0000256" key="6">
    <source>
        <dbReference type="ARBA" id="ARBA00023136"/>
    </source>
</evidence>
<keyword evidence="4 8" id="KW-0812">Transmembrane</keyword>
<evidence type="ECO:0000256" key="7">
    <source>
        <dbReference type="ARBA" id="ARBA00024033"/>
    </source>
</evidence>
<dbReference type="Proteomes" id="UP000325785">
    <property type="component" value="Chromosome"/>
</dbReference>
<name>A0A0T5P9J2_9RHOB</name>
<dbReference type="RefSeq" id="WP_057815881.1">
    <property type="nucleotide sequence ID" value="NZ_CP031598.1"/>
</dbReference>
<organism evidence="9 11">
    <name type="scientific">Roseovarius indicus</name>
    <dbReference type="NCBI Taxonomy" id="540747"/>
    <lineage>
        <taxon>Bacteria</taxon>
        <taxon>Pseudomonadati</taxon>
        <taxon>Pseudomonadota</taxon>
        <taxon>Alphaproteobacteria</taxon>
        <taxon>Rhodobacterales</taxon>
        <taxon>Roseobacteraceae</taxon>
        <taxon>Roseovarius</taxon>
    </lineage>
</organism>
<evidence type="ECO:0000256" key="1">
    <source>
        <dbReference type="ARBA" id="ARBA00004651"/>
    </source>
</evidence>
<evidence type="ECO:0000313" key="12">
    <source>
        <dbReference type="Proteomes" id="UP000325785"/>
    </source>
</evidence>
<reference evidence="10 12" key="2">
    <citation type="submission" date="2018-08" db="EMBL/GenBank/DDBJ databases">
        <title>Genetic Globetrotter - A new plasmid hitch-hiking vast phylogenetic and geographic distances.</title>
        <authorList>
            <person name="Vollmers J."/>
            <person name="Petersen J."/>
        </authorList>
    </citation>
    <scope>NUCLEOTIDE SEQUENCE [LARGE SCALE GENOMIC DNA]</scope>
    <source>
        <strain evidence="10 12">DSM 26383</strain>
    </source>
</reference>
<gene>
    <name evidence="10" type="ORF">RIdsm_03088</name>
    <name evidence="9" type="ORF">XM52_10140</name>
</gene>
<feature type="transmembrane region" description="Helical" evidence="8">
    <location>
        <begin position="182"/>
        <end position="207"/>
    </location>
</feature>
<dbReference type="Proteomes" id="UP000051401">
    <property type="component" value="Unassembled WGS sequence"/>
</dbReference>
<feature type="transmembrane region" description="Helical" evidence="8">
    <location>
        <begin position="22"/>
        <end position="39"/>
    </location>
</feature>
<keyword evidence="3" id="KW-0808">Transferase</keyword>
<feature type="transmembrane region" description="Helical" evidence="8">
    <location>
        <begin position="350"/>
        <end position="370"/>
    </location>
</feature>
<dbReference type="KEGG" id="rid:RIdsm_03088"/>
<comment type="subcellular location">
    <subcellularLocation>
        <location evidence="1">Cell membrane</location>
        <topology evidence="1">Multi-pass membrane protein</topology>
    </subcellularLocation>
</comment>
<dbReference type="GO" id="GO:0016758">
    <property type="term" value="F:hexosyltransferase activity"/>
    <property type="evidence" value="ECO:0007669"/>
    <property type="project" value="InterPro"/>
</dbReference>
<dbReference type="GO" id="GO:0005886">
    <property type="term" value="C:plasma membrane"/>
    <property type="evidence" value="ECO:0007669"/>
    <property type="project" value="UniProtKB-SubCell"/>
</dbReference>
<evidence type="ECO:0000256" key="3">
    <source>
        <dbReference type="ARBA" id="ARBA00022679"/>
    </source>
</evidence>
<proteinExistence type="inferred from homology"/>
<keyword evidence="5 8" id="KW-1133">Transmembrane helix</keyword>
<reference evidence="9 11" key="1">
    <citation type="submission" date="2015-04" db="EMBL/GenBank/DDBJ databases">
        <title>The draft genome sequence of Roseovarius indicus B108T.</title>
        <authorList>
            <person name="Li G."/>
            <person name="Lai Q."/>
            <person name="Shao Z."/>
            <person name="Yan P."/>
        </authorList>
    </citation>
    <scope>NUCLEOTIDE SEQUENCE [LARGE SCALE GENOMIC DNA]</scope>
    <source>
        <strain evidence="9 11">B108</strain>
    </source>
</reference>
<feature type="transmembrane region" description="Helical" evidence="8">
    <location>
        <begin position="214"/>
        <end position="234"/>
    </location>
</feature>
<feature type="transmembrane region" description="Helical" evidence="8">
    <location>
        <begin position="376"/>
        <end position="397"/>
    </location>
</feature>
<dbReference type="STRING" id="540747.SAMN04488031_101257"/>
<evidence type="ECO:0000256" key="2">
    <source>
        <dbReference type="ARBA" id="ARBA00022475"/>
    </source>
</evidence>
<feature type="transmembrane region" description="Helical" evidence="8">
    <location>
        <begin position="281"/>
        <end position="301"/>
    </location>
</feature>
<sequence>MTPNATPDASLSVLDTRRGRQLCLMGALLTALLGVMLMLRDVAEISGSGLSSVSVDFYVFWAAAKLALQGLPLDAFDVDRIREIANVTQEGWMPWAYPPGFLLLVTPLGLLPFAPAWAAFMGLSVAALALATRPFTAGRPHLLLAIALAPAILPCLLVGQTSILWLAGLMAALAALHAEKPLLAGLFIGLLTLKPQLGLLLPVALIAAGQWRTILAAVVTTLALAAIPTALYGTAYWPEMLAMLDQHGTTVRGAIADLTLMISPYSALAALGVAEPAALTAQWALTALCALAVFAVWRRPATSFDLRAATLLSAIPLASPYLWHYESAFLAPAALFLLRDGVITPARPLTLLLGLAMWLSLGPSALALLQTGQADLFRPVFLPIALAAFLTCLWHTLLRPRPSANPAASEQPQ</sequence>
<dbReference type="PATRIC" id="fig|540747.5.peg.4953"/>
<evidence type="ECO:0000313" key="11">
    <source>
        <dbReference type="Proteomes" id="UP000051401"/>
    </source>
</evidence>
<keyword evidence="2" id="KW-1003">Cell membrane</keyword>
<accession>A0A0T5P9J2</accession>
<feature type="transmembrane region" description="Helical" evidence="8">
    <location>
        <begin position="143"/>
        <end position="176"/>
    </location>
</feature>
<dbReference type="EMBL" id="CP031598">
    <property type="protein sequence ID" value="QEW27276.1"/>
    <property type="molecule type" value="Genomic_DNA"/>
</dbReference>